<organism evidence="9 10">
    <name type="scientific">Kingdonia uniflora</name>
    <dbReference type="NCBI Taxonomy" id="39325"/>
    <lineage>
        <taxon>Eukaryota</taxon>
        <taxon>Viridiplantae</taxon>
        <taxon>Streptophyta</taxon>
        <taxon>Embryophyta</taxon>
        <taxon>Tracheophyta</taxon>
        <taxon>Spermatophyta</taxon>
        <taxon>Magnoliopsida</taxon>
        <taxon>Ranunculales</taxon>
        <taxon>Circaeasteraceae</taxon>
        <taxon>Kingdonia</taxon>
    </lineage>
</organism>
<dbReference type="InterPro" id="IPR001005">
    <property type="entry name" value="SANT/Myb"/>
</dbReference>
<dbReference type="AlphaFoldDB" id="A0A7J7P8M7"/>
<dbReference type="Gene3D" id="1.10.10.60">
    <property type="entry name" value="Homeodomain-like"/>
    <property type="match status" value="2"/>
</dbReference>
<proteinExistence type="predicted"/>
<keyword evidence="3" id="KW-0805">Transcription regulation</keyword>
<evidence type="ECO:0000313" key="10">
    <source>
        <dbReference type="Proteomes" id="UP000541444"/>
    </source>
</evidence>
<dbReference type="InterPro" id="IPR015495">
    <property type="entry name" value="Myb_TF_plants"/>
</dbReference>
<dbReference type="PANTHER" id="PTHR47999:SF59">
    <property type="entry name" value="TRANSCRIPTION FACTOR WER-LIKE"/>
    <property type="match status" value="1"/>
</dbReference>
<keyword evidence="6" id="KW-0539">Nucleus</keyword>
<dbReference type="InterPro" id="IPR009057">
    <property type="entry name" value="Homeodomain-like_sf"/>
</dbReference>
<reference evidence="9 10" key="1">
    <citation type="journal article" date="2020" name="IScience">
        <title>Genome Sequencing of the Endangered Kingdonia uniflora (Circaeasteraceae, Ranunculales) Reveals Potential Mechanisms of Evolutionary Specialization.</title>
        <authorList>
            <person name="Sun Y."/>
            <person name="Deng T."/>
            <person name="Zhang A."/>
            <person name="Moore M.J."/>
            <person name="Landis J.B."/>
            <person name="Lin N."/>
            <person name="Zhang H."/>
            <person name="Zhang X."/>
            <person name="Huang J."/>
            <person name="Zhang X."/>
            <person name="Sun H."/>
            <person name="Wang H."/>
        </authorList>
    </citation>
    <scope>NUCLEOTIDE SEQUENCE [LARGE SCALE GENOMIC DNA]</scope>
    <source>
        <strain evidence="9">TB1705</strain>
        <tissue evidence="9">Leaf</tissue>
    </source>
</reference>
<dbReference type="SMART" id="SM00717">
    <property type="entry name" value="SANT"/>
    <property type="match status" value="2"/>
</dbReference>
<keyword evidence="5" id="KW-0804">Transcription</keyword>
<keyword evidence="4" id="KW-0238">DNA-binding</keyword>
<dbReference type="Proteomes" id="UP000541444">
    <property type="component" value="Unassembled WGS sequence"/>
</dbReference>
<dbReference type="EMBL" id="JACGCM010000140">
    <property type="protein sequence ID" value="KAF6175821.1"/>
    <property type="molecule type" value="Genomic_DNA"/>
</dbReference>
<gene>
    <name evidence="9" type="ORF">GIB67_003309</name>
</gene>
<feature type="domain" description="Myb-like" evidence="7">
    <location>
        <begin position="58"/>
        <end position="108"/>
    </location>
</feature>
<dbReference type="GO" id="GO:0005634">
    <property type="term" value="C:nucleus"/>
    <property type="evidence" value="ECO:0007669"/>
    <property type="project" value="UniProtKB-SubCell"/>
</dbReference>
<evidence type="ECO:0000256" key="5">
    <source>
        <dbReference type="ARBA" id="ARBA00023163"/>
    </source>
</evidence>
<dbReference type="PROSITE" id="PS51294">
    <property type="entry name" value="HTH_MYB"/>
    <property type="match status" value="2"/>
</dbReference>
<comment type="caution">
    <text evidence="9">The sequence shown here is derived from an EMBL/GenBank/DDBJ whole genome shotgun (WGS) entry which is preliminary data.</text>
</comment>
<evidence type="ECO:0000256" key="6">
    <source>
        <dbReference type="ARBA" id="ARBA00023242"/>
    </source>
</evidence>
<dbReference type="CDD" id="cd00167">
    <property type="entry name" value="SANT"/>
    <property type="match status" value="2"/>
</dbReference>
<evidence type="ECO:0000259" key="7">
    <source>
        <dbReference type="PROSITE" id="PS50090"/>
    </source>
</evidence>
<accession>A0A7J7P8M7</accession>
<evidence type="ECO:0000256" key="4">
    <source>
        <dbReference type="ARBA" id="ARBA00023125"/>
    </source>
</evidence>
<dbReference type="PROSITE" id="PS50090">
    <property type="entry name" value="MYB_LIKE"/>
    <property type="match status" value="2"/>
</dbReference>
<sequence length="224" mass="25472">MDEGGGKYKRGLWTMEEDKLLIEYIREHGNGRWSRVSKITGLKRGGKSCRLRWINYLSPTVKKGDFSRDEEDLIVRLHKLLGNRWSLIAGRIPGRTDNRVKNHWNTHLSKKFEMKKGKNKFCSSSLSVARSHGQAVETQKVFPQLNSIVQVNNIDSNGGVNSRPVVAGVDSLCATDTSSTQVTQQPILSDFMNGDFWFWDDHSFKSLSSILEYPNGDYPPHFVL</sequence>
<evidence type="ECO:0000313" key="9">
    <source>
        <dbReference type="EMBL" id="KAF6175821.1"/>
    </source>
</evidence>
<dbReference type="OrthoDB" id="2143914at2759"/>
<dbReference type="GO" id="GO:0003677">
    <property type="term" value="F:DNA binding"/>
    <property type="evidence" value="ECO:0007669"/>
    <property type="project" value="UniProtKB-KW"/>
</dbReference>
<dbReference type="InterPro" id="IPR017930">
    <property type="entry name" value="Myb_dom"/>
</dbReference>
<feature type="domain" description="Myb-like" evidence="7">
    <location>
        <begin position="5"/>
        <end position="57"/>
    </location>
</feature>
<keyword evidence="2" id="KW-0677">Repeat</keyword>
<dbReference type="SUPFAM" id="SSF46689">
    <property type="entry name" value="Homeodomain-like"/>
    <property type="match status" value="1"/>
</dbReference>
<evidence type="ECO:0000256" key="3">
    <source>
        <dbReference type="ARBA" id="ARBA00023015"/>
    </source>
</evidence>
<feature type="domain" description="HTH myb-type" evidence="8">
    <location>
        <begin position="58"/>
        <end position="112"/>
    </location>
</feature>
<feature type="domain" description="HTH myb-type" evidence="8">
    <location>
        <begin position="9"/>
        <end position="57"/>
    </location>
</feature>
<dbReference type="Pfam" id="PF00249">
    <property type="entry name" value="Myb_DNA-binding"/>
    <property type="match status" value="2"/>
</dbReference>
<comment type="subcellular location">
    <subcellularLocation>
        <location evidence="1">Nucleus</location>
    </subcellularLocation>
</comment>
<protein>
    <submittedName>
        <fullName evidence="9">Uncharacterized protein</fullName>
    </submittedName>
</protein>
<keyword evidence="10" id="KW-1185">Reference proteome</keyword>
<name>A0A7J7P8M7_9MAGN</name>
<dbReference type="PANTHER" id="PTHR47999">
    <property type="entry name" value="TRANSCRIPTION FACTOR MYB8-RELATED-RELATED"/>
    <property type="match status" value="1"/>
</dbReference>
<evidence type="ECO:0000256" key="1">
    <source>
        <dbReference type="ARBA" id="ARBA00004123"/>
    </source>
</evidence>
<dbReference type="FunFam" id="1.10.10.60:FF:000011">
    <property type="entry name" value="Myb transcription factor"/>
    <property type="match status" value="1"/>
</dbReference>
<evidence type="ECO:0000259" key="8">
    <source>
        <dbReference type="PROSITE" id="PS51294"/>
    </source>
</evidence>
<evidence type="ECO:0000256" key="2">
    <source>
        <dbReference type="ARBA" id="ARBA00022737"/>
    </source>
</evidence>